<dbReference type="AlphaFoldDB" id="A0A0G4FT80"/>
<dbReference type="InterPro" id="IPR005013">
    <property type="entry name" value="DDOST_48_kDa_subunit"/>
</dbReference>
<comment type="subunit">
    <text evidence="8">Component of the oligosaccharyltransferase (OST) complex.</text>
</comment>
<comment type="similarity">
    <text evidence="3 8">Belongs to the DDOST 48 kDa subunit family.</text>
</comment>
<feature type="domain" description="OST48 middle" evidence="10">
    <location>
        <begin position="373"/>
        <end position="504"/>
    </location>
</feature>
<evidence type="ECO:0000313" key="11">
    <source>
        <dbReference type="EMBL" id="CEM17921.1"/>
    </source>
</evidence>
<keyword evidence="6 8" id="KW-1133">Transmembrane helix</keyword>
<dbReference type="PANTHER" id="PTHR10830:SF0">
    <property type="entry name" value="DOLICHYL-DIPHOSPHOOLIGOSACCHARIDE--PROTEIN GLYCOSYLTRANSFERASE 48 KDA SUBUNIT"/>
    <property type="match status" value="1"/>
</dbReference>
<dbReference type="EMBL" id="CDMZ01000613">
    <property type="protein sequence ID" value="CEM17921.1"/>
    <property type="molecule type" value="Genomic_DNA"/>
</dbReference>
<feature type="domain" description="OST48 N-terminal" evidence="9">
    <location>
        <begin position="56"/>
        <end position="348"/>
    </location>
</feature>
<dbReference type="Pfam" id="PF23358">
    <property type="entry name" value="OST48_MD"/>
    <property type="match status" value="1"/>
</dbReference>
<name>A0A0G4FT80_9ALVE</name>
<proteinExistence type="inferred from homology"/>
<dbReference type="InterPro" id="IPR055459">
    <property type="entry name" value="OST48_MD"/>
</dbReference>
<comment type="pathway">
    <text evidence="2 8">Protein modification; protein glycosylation.</text>
</comment>
<comment type="function">
    <text evidence="8">Subunit of the oligosaccharyl transferase (OST) complex that catalyzes the initial transfer of a defined glycan (Glc(3)Man(9)GlcNAc(2) in eukaryotes) from the lipid carrier dolichol-pyrophosphate to an asparagine residue within an Asn-X-Ser/Thr consensus motif in nascent polypeptide chains, the first step in protein N-glycosylation. N-glycosylation occurs cotranslationally and the complex associates with the Sec61 complex at the channel-forming translocon complex that mediates protein translocation across the endoplasmic reticulum (ER).</text>
</comment>
<dbReference type="GO" id="GO:0018279">
    <property type="term" value="P:protein N-linked glycosylation via asparagine"/>
    <property type="evidence" value="ECO:0007669"/>
    <property type="project" value="UniProtKB-UniRule"/>
</dbReference>
<evidence type="ECO:0000256" key="6">
    <source>
        <dbReference type="ARBA" id="ARBA00022989"/>
    </source>
</evidence>
<evidence type="ECO:0000259" key="9">
    <source>
        <dbReference type="Pfam" id="PF03345"/>
    </source>
</evidence>
<keyword evidence="4 8" id="KW-0812">Transmembrane</keyword>
<dbReference type="InterPro" id="IPR055457">
    <property type="entry name" value="OST48_N"/>
</dbReference>
<comment type="subcellular location">
    <subcellularLocation>
        <location evidence="8">Endoplasmic reticulum membrane</location>
        <topology evidence="8">Single-pass type I membrane protein</topology>
    </subcellularLocation>
    <subcellularLocation>
        <location evidence="1">Membrane</location>
        <topology evidence="1">Single-pass type I membrane protein</topology>
    </subcellularLocation>
</comment>
<evidence type="ECO:0000256" key="8">
    <source>
        <dbReference type="RuleBase" id="RU361142"/>
    </source>
</evidence>
<evidence type="ECO:0000259" key="10">
    <source>
        <dbReference type="Pfam" id="PF23358"/>
    </source>
</evidence>
<sequence length="516" mass="55912">MRFGSRMGFGGALPRLHEGDSLLSPFPLCIRLSFPLLIIQFLLHCAAAELTSGGMKTLIIRDGGSGFDSYSQFVDGVKADGQQVTIKSFDDSNLSLTKYGEYVYDNVVVLAPSLTAFKSPKRSLESRNVGGVDVKGLAKFLDDGGNIFLVLPGSSPVGTDLMSLASECGVTVEKETPEVVDFASSRKIIGKGGGAFTAIEAPFEVPEFLLVGDTYDAGGRRQDKQNRISVLYRGKSLRMSSPSSTLTFPILKASPTALGADVLPLSAADPHSATAFASPAMDPSMYSSSVSPASAGAASPGEVSLVVAMQARNSARCTVAGSAEMFSDEFISRNPANLEFARAVAMWTFHRRGKLRLTNIQHRLAEAPPGTPPPYLYRIKDYIRFEVDVEELRGDKWVPYGGNDVQLQFTMMDPFILTFLDPPPPGSSTYSKTFRAPDRHGIFKFVISHQRLGFDNVHTEILAPLRTFKHSDWPRFRLAAAPYYAAAGCVLVGLLVISILFLFHDEKTGKKGKKGV</sequence>
<evidence type="ECO:0000256" key="2">
    <source>
        <dbReference type="ARBA" id="ARBA00004922"/>
    </source>
</evidence>
<accession>A0A0G4FT80</accession>
<evidence type="ECO:0000256" key="4">
    <source>
        <dbReference type="ARBA" id="ARBA00022692"/>
    </source>
</evidence>
<feature type="transmembrane region" description="Helical" evidence="8">
    <location>
        <begin position="483"/>
        <end position="503"/>
    </location>
</feature>
<dbReference type="Pfam" id="PF03345">
    <property type="entry name" value="OST48_N"/>
    <property type="match status" value="1"/>
</dbReference>
<organism evidence="11">
    <name type="scientific">Chromera velia CCMP2878</name>
    <dbReference type="NCBI Taxonomy" id="1169474"/>
    <lineage>
        <taxon>Eukaryota</taxon>
        <taxon>Sar</taxon>
        <taxon>Alveolata</taxon>
        <taxon>Colpodellida</taxon>
        <taxon>Chromeraceae</taxon>
        <taxon>Chromera</taxon>
    </lineage>
</organism>
<keyword evidence="7 8" id="KW-0472">Membrane</keyword>
<evidence type="ECO:0000256" key="7">
    <source>
        <dbReference type="ARBA" id="ARBA00023136"/>
    </source>
</evidence>
<dbReference type="GO" id="GO:0008250">
    <property type="term" value="C:oligosaccharyltransferase complex"/>
    <property type="evidence" value="ECO:0007669"/>
    <property type="project" value="TreeGrafter"/>
</dbReference>
<evidence type="ECO:0000256" key="1">
    <source>
        <dbReference type="ARBA" id="ARBA00004479"/>
    </source>
</evidence>
<dbReference type="VEuPathDB" id="CryptoDB:Cvel_18634"/>
<evidence type="ECO:0000256" key="3">
    <source>
        <dbReference type="ARBA" id="ARBA00008743"/>
    </source>
</evidence>
<gene>
    <name evidence="11" type="ORF">Cvel_18634</name>
</gene>
<dbReference type="UniPathway" id="UPA00378"/>
<dbReference type="PANTHER" id="PTHR10830">
    <property type="entry name" value="DOLICHYL-DIPHOSPHOOLIGOSACCHARIDE--PROTEIN GLYCOSYLTRANSFERASE 48 KDA SUBUNIT"/>
    <property type="match status" value="1"/>
</dbReference>
<keyword evidence="5 8" id="KW-0256">Endoplasmic reticulum</keyword>
<protein>
    <recommendedName>
        <fullName evidence="8">Dolichyl-diphosphooligosaccharide--protein glycosyltransferase 48 kDa subunit</fullName>
        <shortName evidence="8">Oligosaccharyl transferase 48 kDa subunit</shortName>
    </recommendedName>
</protein>
<evidence type="ECO:0000256" key="5">
    <source>
        <dbReference type="ARBA" id="ARBA00022824"/>
    </source>
</evidence>
<reference evidence="11" key="1">
    <citation type="submission" date="2014-11" db="EMBL/GenBank/DDBJ databases">
        <authorList>
            <person name="Otto D Thomas"/>
            <person name="Naeem Raeece"/>
        </authorList>
    </citation>
    <scope>NUCLEOTIDE SEQUENCE</scope>
</reference>